<dbReference type="Pfam" id="PF08031">
    <property type="entry name" value="BBE"/>
    <property type="match status" value="1"/>
</dbReference>
<dbReference type="EMBL" id="BSFQ01000056">
    <property type="protein sequence ID" value="GLL15796.1"/>
    <property type="molecule type" value="Genomic_DNA"/>
</dbReference>
<reference evidence="7" key="1">
    <citation type="journal article" date="2014" name="Int. J. Syst. Evol. Microbiol.">
        <title>Complete genome sequence of Corynebacterium casei LMG S-19264T (=DSM 44701T), isolated from a smear-ripened cheese.</title>
        <authorList>
            <consortium name="US DOE Joint Genome Institute (JGI-PGF)"/>
            <person name="Walter F."/>
            <person name="Albersmeier A."/>
            <person name="Kalinowski J."/>
            <person name="Ruckert C."/>
        </authorList>
    </citation>
    <scope>NUCLEOTIDE SEQUENCE</scope>
    <source>
        <strain evidence="7">VKM Ac-1069</strain>
    </source>
</reference>
<dbReference type="PANTHER" id="PTHR42973">
    <property type="entry name" value="BINDING OXIDOREDUCTASE, PUTATIVE (AFU_ORTHOLOGUE AFUA_1G17690)-RELATED"/>
    <property type="match status" value="1"/>
</dbReference>
<dbReference type="InterPro" id="IPR016169">
    <property type="entry name" value="FAD-bd_PCMH_sub2"/>
</dbReference>
<keyword evidence="3" id="KW-0285">Flavoprotein</keyword>
<comment type="cofactor">
    <cofactor evidence="1">
        <name>FAD</name>
        <dbReference type="ChEBI" id="CHEBI:57692"/>
    </cofactor>
</comment>
<gene>
    <name evidence="7" type="ORF">GCM10017577_69500</name>
</gene>
<dbReference type="InterPro" id="IPR016166">
    <property type="entry name" value="FAD-bd_PCMH"/>
</dbReference>
<evidence type="ECO:0000256" key="3">
    <source>
        <dbReference type="ARBA" id="ARBA00022630"/>
    </source>
</evidence>
<dbReference type="GO" id="GO:0016491">
    <property type="term" value="F:oxidoreductase activity"/>
    <property type="evidence" value="ECO:0007669"/>
    <property type="project" value="UniProtKB-KW"/>
</dbReference>
<reference evidence="7" key="2">
    <citation type="submission" date="2023-01" db="EMBL/GenBank/DDBJ databases">
        <authorList>
            <person name="Sun Q."/>
            <person name="Evtushenko L."/>
        </authorList>
    </citation>
    <scope>NUCLEOTIDE SEQUENCE</scope>
    <source>
        <strain evidence="7">VKM Ac-1069</strain>
    </source>
</reference>
<evidence type="ECO:0000313" key="7">
    <source>
        <dbReference type="EMBL" id="GLL15796.1"/>
    </source>
</evidence>
<dbReference type="PANTHER" id="PTHR42973:SF39">
    <property type="entry name" value="FAD-BINDING PCMH-TYPE DOMAIN-CONTAINING PROTEIN"/>
    <property type="match status" value="1"/>
</dbReference>
<accession>A0A9W6P0Z7</accession>
<dbReference type="Gene3D" id="3.40.462.20">
    <property type="match status" value="1"/>
</dbReference>
<comment type="similarity">
    <text evidence="2">Belongs to the oxygen-dependent FAD-linked oxidoreductase family.</text>
</comment>
<dbReference type="Proteomes" id="UP001143463">
    <property type="component" value="Unassembled WGS sequence"/>
</dbReference>
<keyword evidence="5" id="KW-0560">Oxidoreductase</keyword>
<dbReference type="InterPro" id="IPR012951">
    <property type="entry name" value="BBE"/>
</dbReference>
<evidence type="ECO:0000313" key="8">
    <source>
        <dbReference type="Proteomes" id="UP001143463"/>
    </source>
</evidence>
<proteinExistence type="inferred from homology"/>
<dbReference type="RefSeq" id="WP_051737256.1">
    <property type="nucleotide sequence ID" value="NZ_BAAAUZ010000067.1"/>
</dbReference>
<evidence type="ECO:0000256" key="4">
    <source>
        <dbReference type="ARBA" id="ARBA00022827"/>
    </source>
</evidence>
<evidence type="ECO:0000256" key="1">
    <source>
        <dbReference type="ARBA" id="ARBA00001974"/>
    </source>
</evidence>
<dbReference type="Gene3D" id="3.30.43.10">
    <property type="entry name" value="Uridine Diphospho-n-acetylenolpyruvylglucosamine Reductase, domain 2"/>
    <property type="match status" value="1"/>
</dbReference>
<evidence type="ECO:0000256" key="2">
    <source>
        <dbReference type="ARBA" id="ARBA00005466"/>
    </source>
</evidence>
<dbReference type="Pfam" id="PF01565">
    <property type="entry name" value="FAD_binding_4"/>
    <property type="match status" value="1"/>
</dbReference>
<keyword evidence="4" id="KW-0274">FAD</keyword>
<dbReference type="SUPFAM" id="SSF56176">
    <property type="entry name" value="FAD-binding/transporter-associated domain-like"/>
    <property type="match status" value="1"/>
</dbReference>
<feature type="domain" description="FAD-binding PCMH-type" evidence="6">
    <location>
        <begin position="44"/>
        <end position="215"/>
    </location>
</feature>
<sequence>MDQDRQSAASFGSAVDLLKSDLRGNLVRAGDPDYEDTRRVYNAMIDRRPEIIVRCAGVGDVIDAVKFGRRHDLPIAIRGGGHNVTGNALADRGLTIDLSPMKGLRIDPRLRIVRAEAGLTWLEVNHDLQHFGLAAAGGFVGTTGVAGLTLGGGLGWLVRKHGLACDNLVSVDVVTADGRFLQASTEDNPDLFWAVRGGGGNFGIVTSFEFEVHPAGTVLAGLVVHRASRAREALKFWRDFETTAPRELTAGALLFTAPPAPFLPEDVQGELVVGIGGVFTGDLEVGEKVLRPLRDWGPPVADIIEPMPYSAAQTMADVFWPHNFQNYWKSDFLNGLSDDAIGTIVEQFSSVPSSMTTVVIEHNGDGAMNDVGRDETAFWHRDSTYNLLVTSMWEDRRNAEENVSWTKDFVGATARFASGGVYVNYLGEEGSGRIRSAFGSNFDRLSAVKQKYDPENVFRLNQNIEPND</sequence>
<name>A0A9W6P0Z7_9PSEU</name>
<organism evidence="7 8">
    <name type="scientific">Pseudonocardia halophobica</name>
    <dbReference type="NCBI Taxonomy" id="29401"/>
    <lineage>
        <taxon>Bacteria</taxon>
        <taxon>Bacillati</taxon>
        <taxon>Actinomycetota</taxon>
        <taxon>Actinomycetes</taxon>
        <taxon>Pseudonocardiales</taxon>
        <taxon>Pseudonocardiaceae</taxon>
        <taxon>Pseudonocardia</taxon>
    </lineage>
</organism>
<dbReference type="Gene3D" id="3.30.465.10">
    <property type="match status" value="1"/>
</dbReference>
<keyword evidence="8" id="KW-1185">Reference proteome</keyword>
<dbReference type="InterPro" id="IPR006093">
    <property type="entry name" value="Oxy_OxRdtase_FAD_BS"/>
</dbReference>
<dbReference type="PROSITE" id="PS51387">
    <property type="entry name" value="FAD_PCMH"/>
    <property type="match status" value="1"/>
</dbReference>
<dbReference type="PROSITE" id="PS00862">
    <property type="entry name" value="OX2_COVAL_FAD"/>
    <property type="match status" value="1"/>
</dbReference>
<dbReference type="InterPro" id="IPR006094">
    <property type="entry name" value="Oxid_FAD_bind_N"/>
</dbReference>
<comment type="caution">
    <text evidence="7">The sequence shown here is derived from an EMBL/GenBank/DDBJ whole genome shotgun (WGS) entry which is preliminary data.</text>
</comment>
<dbReference type="InterPro" id="IPR050416">
    <property type="entry name" value="FAD-linked_Oxidoreductase"/>
</dbReference>
<evidence type="ECO:0000256" key="5">
    <source>
        <dbReference type="ARBA" id="ARBA00023002"/>
    </source>
</evidence>
<evidence type="ECO:0000259" key="6">
    <source>
        <dbReference type="PROSITE" id="PS51387"/>
    </source>
</evidence>
<dbReference type="InterPro" id="IPR036318">
    <property type="entry name" value="FAD-bd_PCMH-like_sf"/>
</dbReference>
<dbReference type="AlphaFoldDB" id="A0A9W6P0Z7"/>
<dbReference type="GO" id="GO:0071949">
    <property type="term" value="F:FAD binding"/>
    <property type="evidence" value="ECO:0007669"/>
    <property type="project" value="InterPro"/>
</dbReference>
<protein>
    <submittedName>
        <fullName evidence="7">FAD-linked oxidase</fullName>
    </submittedName>
</protein>
<dbReference type="InterPro" id="IPR016167">
    <property type="entry name" value="FAD-bd_PCMH_sub1"/>
</dbReference>